<gene>
    <name evidence="2" type="ORF">Sjap_006243</name>
</gene>
<dbReference type="AlphaFoldDB" id="A0AAP0K833"/>
<name>A0AAP0K833_9MAGN</name>
<comment type="caution">
    <text evidence="2">The sequence shown here is derived from an EMBL/GenBank/DDBJ whole genome shotgun (WGS) entry which is preliminary data.</text>
</comment>
<organism evidence="2 3">
    <name type="scientific">Stephania japonica</name>
    <dbReference type="NCBI Taxonomy" id="461633"/>
    <lineage>
        <taxon>Eukaryota</taxon>
        <taxon>Viridiplantae</taxon>
        <taxon>Streptophyta</taxon>
        <taxon>Embryophyta</taxon>
        <taxon>Tracheophyta</taxon>
        <taxon>Spermatophyta</taxon>
        <taxon>Magnoliopsida</taxon>
        <taxon>Ranunculales</taxon>
        <taxon>Menispermaceae</taxon>
        <taxon>Menispermoideae</taxon>
        <taxon>Cissampelideae</taxon>
        <taxon>Stephania</taxon>
    </lineage>
</organism>
<accession>A0AAP0K833</accession>
<keyword evidence="1" id="KW-0732">Signal</keyword>
<proteinExistence type="predicted"/>
<evidence type="ECO:0000313" key="2">
    <source>
        <dbReference type="EMBL" id="KAK9146340.1"/>
    </source>
</evidence>
<dbReference type="EMBL" id="JBBNAE010000002">
    <property type="protein sequence ID" value="KAK9146340.1"/>
    <property type="molecule type" value="Genomic_DNA"/>
</dbReference>
<dbReference type="Proteomes" id="UP001417504">
    <property type="component" value="Unassembled WGS sequence"/>
</dbReference>
<feature type="chain" id="PRO_5042832402" evidence="1">
    <location>
        <begin position="22"/>
        <end position="133"/>
    </location>
</feature>
<sequence length="133" mass="15232">MAIYELMTLLSMVFGISRVYTALPMQVIQAIQGTPIPYFNDEDVLVWQALPMGDFIPNQCVYCYTVWRLVIQLIGYGFDISNVPKSSNSCSGFYFEIAFSLRTFSGDATQSILRYTKGVKRLKDIIHLFRYCP</sequence>
<reference evidence="2 3" key="1">
    <citation type="submission" date="2024-01" db="EMBL/GenBank/DDBJ databases">
        <title>Genome assemblies of Stephania.</title>
        <authorList>
            <person name="Yang L."/>
        </authorList>
    </citation>
    <scope>NUCLEOTIDE SEQUENCE [LARGE SCALE GENOMIC DNA]</scope>
    <source>
        <strain evidence="2">QJT</strain>
        <tissue evidence="2">Leaf</tissue>
    </source>
</reference>
<feature type="signal peptide" evidence="1">
    <location>
        <begin position="1"/>
        <end position="21"/>
    </location>
</feature>
<evidence type="ECO:0000313" key="3">
    <source>
        <dbReference type="Proteomes" id="UP001417504"/>
    </source>
</evidence>
<keyword evidence="3" id="KW-1185">Reference proteome</keyword>
<protein>
    <submittedName>
        <fullName evidence="2">Uncharacterized protein</fullName>
    </submittedName>
</protein>
<evidence type="ECO:0000256" key="1">
    <source>
        <dbReference type="SAM" id="SignalP"/>
    </source>
</evidence>